<dbReference type="InterPro" id="IPR037045">
    <property type="entry name" value="S8pro/Inhibitor_I9_sf"/>
</dbReference>
<proteinExistence type="inferred from homology"/>
<dbReference type="InterPro" id="IPR010259">
    <property type="entry name" value="S8pro/Inhibitor_I9"/>
</dbReference>
<evidence type="ECO:0000313" key="7">
    <source>
        <dbReference type="EMBL" id="CDO94588.1"/>
    </source>
</evidence>
<evidence type="ECO:0000259" key="6">
    <source>
        <dbReference type="Pfam" id="PF05922"/>
    </source>
</evidence>
<dbReference type="InterPro" id="IPR052471">
    <property type="entry name" value="PBI_I9"/>
</dbReference>
<dbReference type="Proteomes" id="UP000031516">
    <property type="component" value="Unassembled WGS sequence"/>
</dbReference>
<dbReference type="PANTHER" id="PTHR28288">
    <property type="entry name" value="PROTEASE B INHIBITOR 2"/>
    <property type="match status" value="1"/>
</dbReference>
<keyword evidence="2" id="KW-0722">Serine protease inhibitor</keyword>
<evidence type="ECO:0000256" key="5">
    <source>
        <dbReference type="ARBA" id="ARBA00062658"/>
    </source>
</evidence>
<dbReference type="EMBL" id="CCBQ010000038">
    <property type="protein sequence ID" value="CDO94588.1"/>
    <property type="molecule type" value="Genomic_DNA"/>
</dbReference>
<dbReference type="OrthoDB" id="5518345at2759"/>
<evidence type="ECO:0000313" key="8">
    <source>
        <dbReference type="Proteomes" id="UP000031516"/>
    </source>
</evidence>
<protein>
    <submittedName>
        <fullName evidence="7">WGS project CCBQ000000000 data, contig 00017</fullName>
    </submittedName>
</protein>
<dbReference type="Pfam" id="PF05922">
    <property type="entry name" value="Inhibitor_I9"/>
    <property type="match status" value="1"/>
</dbReference>
<dbReference type="PANTHER" id="PTHR28288:SF2">
    <property type="entry name" value="PROTEASE B INHIBITOR 2"/>
    <property type="match status" value="1"/>
</dbReference>
<comment type="caution">
    <text evidence="7">The sequence shown here is derived from an EMBL/GenBank/DDBJ whole genome shotgun (WGS) entry which is preliminary data.</text>
</comment>
<evidence type="ECO:0000256" key="2">
    <source>
        <dbReference type="ARBA" id="ARBA00022900"/>
    </source>
</evidence>
<gene>
    <name evidence="7" type="ORF">KLDO_g2847</name>
</gene>
<dbReference type="FunFam" id="3.30.70.80:FF:000005">
    <property type="entry name" value="Proteinase inhibitor I2B"/>
    <property type="match status" value="1"/>
</dbReference>
<dbReference type="Gene3D" id="3.30.70.80">
    <property type="entry name" value="Peptidase S8 propeptide/proteinase inhibitor I9"/>
    <property type="match status" value="1"/>
</dbReference>
<evidence type="ECO:0000256" key="1">
    <source>
        <dbReference type="ARBA" id="ARBA00022690"/>
    </source>
</evidence>
<feature type="domain" description="Inhibitor I9" evidence="6">
    <location>
        <begin position="5"/>
        <end position="74"/>
    </location>
</feature>
<organism evidence="7 8">
    <name type="scientific">Kluyveromyces dobzhanskii CBS 2104</name>
    <dbReference type="NCBI Taxonomy" id="1427455"/>
    <lineage>
        <taxon>Eukaryota</taxon>
        <taxon>Fungi</taxon>
        <taxon>Dikarya</taxon>
        <taxon>Ascomycota</taxon>
        <taxon>Saccharomycotina</taxon>
        <taxon>Saccharomycetes</taxon>
        <taxon>Saccharomycetales</taxon>
        <taxon>Saccharomycetaceae</taxon>
        <taxon>Kluyveromyces</taxon>
    </lineage>
</organism>
<dbReference type="AlphaFoldDB" id="A0A0A8L8Z4"/>
<evidence type="ECO:0000256" key="4">
    <source>
        <dbReference type="ARBA" id="ARBA00054668"/>
    </source>
</evidence>
<name>A0A0A8L8Z4_9SACH</name>
<comment type="function">
    <text evidence="4">Cytosolic inhibitor of vacuolar proteinase B (yscB), probably regulating protease B activity during limited proteolysis. PBI2 is a component of the LMA1 complex, which is involved in the facilitation of vesicle fusion such as homotypic vacuole and ER-derived COPII vesicle fusion with the Golgi.</text>
</comment>
<comment type="similarity">
    <text evidence="3">Belongs to the protease inhibitor I9 family.</text>
</comment>
<comment type="subunit">
    <text evidence="5">Part of the heterodimeric LMA1 complex together with the thioredoxin II/TRX2. LMA1 binds to the ATPase SEC18.</text>
</comment>
<dbReference type="SUPFAM" id="SSF54897">
    <property type="entry name" value="Protease propeptides/inhibitors"/>
    <property type="match status" value="1"/>
</dbReference>
<reference evidence="7 8" key="1">
    <citation type="submission" date="2014-03" db="EMBL/GenBank/DDBJ databases">
        <title>The genome of Kluyveromyces dobzhanskii.</title>
        <authorList>
            <person name="Nystedt B."/>
            <person name="Astrom S."/>
        </authorList>
    </citation>
    <scope>NUCLEOTIDE SEQUENCE [LARGE SCALE GENOMIC DNA]</scope>
    <source>
        <strain evidence="7 8">CBS 2104</strain>
    </source>
</reference>
<keyword evidence="1" id="KW-0646">Protease inhibitor</keyword>
<accession>A0A0A8L8Z4</accession>
<sequence>MTFKSFIITFKDSVPDTDVSKIKSSISSLGGNIVHDYSLIKGFAVKLPEELKIDKLKDLHGDKFASVEEDQEVKAL</sequence>
<keyword evidence="8" id="KW-1185">Reference proteome</keyword>
<dbReference type="GO" id="GO:0004867">
    <property type="term" value="F:serine-type endopeptidase inhibitor activity"/>
    <property type="evidence" value="ECO:0007669"/>
    <property type="project" value="UniProtKB-KW"/>
</dbReference>
<evidence type="ECO:0000256" key="3">
    <source>
        <dbReference type="ARBA" id="ARBA00038069"/>
    </source>
</evidence>
<dbReference type="GO" id="GO:0042144">
    <property type="term" value="P:vacuole fusion, non-autophagic"/>
    <property type="evidence" value="ECO:0007669"/>
    <property type="project" value="TreeGrafter"/>
</dbReference>